<dbReference type="EMBL" id="VITK01000005">
    <property type="protein sequence ID" value="TWA98970.1"/>
    <property type="molecule type" value="Genomic_DNA"/>
</dbReference>
<sequence>MIACKACGDFVENELIERERAYAIITGVVASHLIGERKGGAQRVACEILEALKSAGLTIHRA</sequence>
<protein>
    <submittedName>
        <fullName evidence="1">Uncharacterized protein</fullName>
    </submittedName>
</protein>
<evidence type="ECO:0000313" key="2">
    <source>
        <dbReference type="Proteomes" id="UP000319949"/>
    </source>
</evidence>
<keyword evidence="2" id="KW-1185">Reference proteome</keyword>
<reference evidence="1 2" key="1">
    <citation type="submission" date="2019-06" db="EMBL/GenBank/DDBJ databases">
        <title>Genomic Encyclopedia of Type Strains, Phase IV (KMG-V): Genome sequencing to study the core and pangenomes of soil and plant-associated prokaryotes.</title>
        <authorList>
            <person name="Whitman W."/>
        </authorList>
    </citation>
    <scope>NUCLEOTIDE SEQUENCE [LARGE SCALE GENOMIC DNA]</scope>
    <source>
        <strain evidence="1 2">BR 510</strain>
    </source>
</reference>
<name>A0A560DPF2_9BRAD</name>
<accession>A0A560DPF2</accession>
<comment type="caution">
    <text evidence="1">The sequence shown here is derived from an EMBL/GenBank/DDBJ whole genome shotgun (WGS) entry which is preliminary data.</text>
</comment>
<dbReference type="Proteomes" id="UP000319949">
    <property type="component" value="Unassembled WGS sequence"/>
</dbReference>
<proteinExistence type="predicted"/>
<evidence type="ECO:0000313" key="1">
    <source>
        <dbReference type="EMBL" id="TWA98970.1"/>
    </source>
</evidence>
<gene>
    <name evidence="1" type="ORF">FBZ96_105649</name>
</gene>
<organism evidence="1 2">
    <name type="scientific">Bradyrhizobium stylosanthis</name>
    <dbReference type="NCBI Taxonomy" id="1803665"/>
    <lineage>
        <taxon>Bacteria</taxon>
        <taxon>Pseudomonadati</taxon>
        <taxon>Pseudomonadota</taxon>
        <taxon>Alphaproteobacteria</taxon>
        <taxon>Hyphomicrobiales</taxon>
        <taxon>Nitrobacteraceae</taxon>
        <taxon>Bradyrhizobium</taxon>
    </lineage>
</organism>
<dbReference type="AlphaFoldDB" id="A0A560DPF2"/>